<accession>X6P7M2</accession>
<dbReference type="Pfam" id="PF02538">
    <property type="entry name" value="Hydantoinase_B"/>
    <property type="match status" value="1"/>
</dbReference>
<keyword evidence="1" id="KW-1133">Transmembrane helix</keyword>
<dbReference type="InterPro" id="IPR045079">
    <property type="entry name" value="Oxoprolinase-like"/>
</dbReference>
<feature type="transmembrane region" description="Helical" evidence="1">
    <location>
        <begin position="141"/>
        <end position="160"/>
    </location>
</feature>
<evidence type="ECO:0000259" key="2">
    <source>
        <dbReference type="Pfam" id="PF02538"/>
    </source>
</evidence>
<feature type="domain" description="Hydantoinase B/oxoprolinase" evidence="2">
    <location>
        <begin position="7"/>
        <end position="88"/>
    </location>
</feature>
<evidence type="ECO:0000313" key="3">
    <source>
        <dbReference type="EMBL" id="ETO34064.1"/>
    </source>
</evidence>
<protein>
    <recommendedName>
        <fullName evidence="2">Hydantoinase B/oxoprolinase domain-containing protein</fullName>
    </recommendedName>
</protein>
<keyword evidence="1" id="KW-0472">Membrane</keyword>
<feature type="transmembrane region" description="Helical" evidence="1">
    <location>
        <begin position="203"/>
        <end position="221"/>
    </location>
</feature>
<dbReference type="OrthoDB" id="3643at2759"/>
<dbReference type="Proteomes" id="UP000023152">
    <property type="component" value="Unassembled WGS sequence"/>
</dbReference>
<proteinExistence type="predicted"/>
<dbReference type="PANTHER" id="PTHR11365:SF2">
    <property type="entry name" value="5-OXOPROLINASE"/>
    <property type="match status" value="1"/>
</dbReference>
<reference evidence="3 4" key="1">
    <citation type="journal article" date="2013" name="Curr. Biol.">
        <title>The Genome of the Foraminiferan Reticulomyxa filosa.</title>
        <authorList>
            <person name="Glockner G."/>
            <person name="Hulsmann N."/>
            <person name="Schleicher M."/>
            <person name="Noegel A.A."/>
            <person name="Eichinger L."/>
            <person name="Gallinger C."/>
            <person name="Pawlowski J."/>
            <person name="Sierra R."/>
            <person name="Euteneuer U."/>
            <person name="Pillet L."/>
            <person name="Moustafa A."/>
            <person name="Platzer M."/>
            <person name="Groth M."/>
            <person name="Szafranski K."/>
            <person name="Schliwa M."/>
        </authorList>
    </citation>
    <scope>NUCLEOTIDE SEQUENCE [LARGE SCALE GENOMIC DNA]</scope>
</reference>
<keyword evidence="4" id="KW-1185">Reference proteome</keyword>
<keyword evidence="1" id="KW-0812">Transmembrane</keyword>
<dbReference type="GO" id="GO:0006749">
    <property type="term" value="P:glutathione metabolic process"/>
    <property type="evidence" value="ECO:0007669"/>
    <property type="project" value="TreeGrafter"/>
</dbReference>
<dbReference type="AlphaFoldDB" id="X6P7M2"/>
<feature type="transmembrane region" description="Helical" evidence="1">
    <location>
        <begin position="172"/>
        <end position="197"/>
    </location>
</feature>
<dbReference type="GO" id="GO:0005829">
    <property type="term" value="C:cytosol"/>
    <property type="evidence" value="ECO:0007669"/>
    <property type="project" value="TreeGrafter"/>
</dbReference>
<dbReference type="GO" id="GO:0017168">
    <property type="term" value="F:5-oxoprolinase (ATP-hydrolyzing) activity"/>
    <property type="evidence" value="ECO:0007669"/>
    <property type="project" value="TreeGrafter"/>
</dbReference>
<evidence type="ECO:0000313" key="4">
    <source>
        <dbReference type="Proteomes" id="UP000023152"/>
    </source>
</evidence>
<name>X6P7M2_RETFI</name>
<dbReference type="PANTHER" id="PTHR11365">
    <property type="entry name" value="5-OXOPROLINASE RELATED"/>
    <property type="match status" value="1"/>
</dbReference>
<organism evidence="3 4">
    <name type="scientific">Reticulomyxa filosa</name>
    <dbReference type="NCBI Taxonomy" id="46433"/>
    <lineage>
        <taxon>Eukaryota</taxon>
        <taxon>Sar</taxon>
        <taxon>Rhizaria</taxon>
        <taxon>Retaria</taxon>
        <taxon>Foraminifera</taxon>
        <taxon>Monothalamids</taxon>
        <taxon>Reticulomyxidae</taxon>
        <taxon>Reticulomyxa</taxon>
    </lineage>
</organism>
<evidence type="ECO:0000256" key="1">
    <source>
        <dbReference type="SAM" id="Phobius"/>
    </source>
</evidence>
<sequence length="233" mass="26136">MFAFSVFGLRQGSGGNGLHKGGDGCLRSIEVCKPLFISILSERRTYKPYGLNGGNSGACGLNLVRRAKDGVVINIGSKRTFEATTGDMHFSNITNQIHNFKSPKLKTESGAPHYFSYIRFSAIKKIEYIFLNCLANVVFSYALYIFGGLFIIATIIVLWWRLSSNIGLLTPILIPLIIVLIEVITFIFVASICTLYHWTDNYFSFIVVPINVVIILSLFWNQQQYPSQSKKND</sequence>
<comment type="caution">
    <text evidence="3">The sequence shown here is derived from an EMBL/GenBank/DDBJ whole genome shotgun (WGS) entry which is preliminary data.</text>
</comment>
<dbReference type="InterPro" id="IPR003692">
    <property type="entry name" value="Hydantoinase_B"/>
</dbReference>
<gene>
    <name evidence="3" type="ORF">RFI_03029</name>
</gene>
<dbReference type="EMBL" id="ASPP01002903">
    <property type="protein sequence ID" value="ETO34064.1"/>
    <property type="molecule type" value="Genomic_DNA"/>
</dbReference>